<gene>
    <name evidence="2" type="ORF">OS493_023538</name>
</gene>
<accession>A0A9W9ZB86</accession>
<sequence length="174" mass="19649">MFDPADFSADIDTTLRNSSMSFPCDRKVMGSDSLASTSLSVAFSDSSTSTVRSAIELTQPRSTTQQHLHMDSVTDDTHYRDIEKQHALQSTDQPQNPKTNARLVSTKQKPVKQQVQSSSTRLSKGPSIPDQDKTLANLEKLRQKLLEEKQKHLDALKQQELKRLRKQKREQAVI</sequence>
<keyword evidence="3" id="KW-1185">Reference proteome</keyword>
<feature type="region of interest" description="Disordered" evidence="1">
    <location>
        <begin position="86"/>
        <end position="134"/>
    </location>
</feature>
<organism evidence="2 3">
    <name type="scientific">Desmophyllum pertusum</name>
    <dbReference type="NCBI Taxonomy" id="174260"/>
    <lineage>
        <taxon>Eukaryota</taxon>
        <taxon>Metazoa</taxon>
        <taxon>Cnidaria</taxon>
        <taxon>Anthozoa</taxon>
        <taxon>Hexacorallia</taxon>
        <taxon>Scleractinia</taxon>
        <taxon>Caryophylliina</taxon>
        <taxon>Caryophylliidae</taxon>
        <taxon>Desmophyllum</taxon>
    </lineage>
</organism>
<name>A0A9W9ZB86_9CNID</name>
<protein>
    <submittedName>
        <fullName evidence="2">Uncharacterized protein</fullName>
    </submittedName>
</protein>
<dbReference type="AlphaFoldDB" id="A0A9W9ZB86"/>
<evidence type="ECO:0000313" key="3">
    <source>
        <dbReference type="Proteomes" id="UP001163046"/>
    </source>
</evidence>
<proteinExistence type="predicted"/>
<dbReference type="Proteomes" id="UP001163046">
    <property type="component" value="Unassembled WGS sequence"/>
</dbReference>
<dbReference type="EMBL" id="MU826367">
    <property type="protein sequence ID" value="KAJ7378291.1"/>
    <property type="molecule type" value="Genomic_DNA"/>
</dbReference>
<comment type="caution">
    <text evidence="2">The sequence shown here is derived from an EMBL/GenBank/DDBJ whole genome shotgun (WGS) entry which is preliminary data.</text>
</comment>
<evidence type="ECO:0000256" key="1">
    <source>
        <dbReference type="SAM" id="MobiDB-lite"/>
    </source>
</evidence>
<reference evidence="2" key="1">
    <citation type="submission" date="2023-01" db="EMBL/GenBank/DDBJ databases">
        <title>Genome assembly of the deep-sea coral Lophelia pertusa.</title>
        <authorList>
            <person name="Herrera S."/>
            <person name="Cordes E."/>
        </authorList>
    </citation>
    <scope>NUCLEOTIDE SEQUENCE</scope>
    <source>
        <strain evidence="2">USNM1676648</strain>
        <tissue evidence="2">Polyp</tissue>
    </source>
</reference>
<feature type="compositionally biased region" description="Polar residues" evidence="1">
    <location>
        <begin position="87"/>
        <end position="103"/>
    </location>
</feature>
<evidence type="ECO:0000313" key="2">
    <source>
        <dbReference type="EMBL" id="KAJ7378291.1"/>
    </source>
</evidence>
<feature type="compositionally biased region" description="Low complexity" evidence="1">
    <location>
        <begin position="104"/>
        <end position="120"/>
    </location>
</feature>